<dbReference type="Proteomes" id="UP000295726">
    <property type="component" value="Unassembled WGS sequence"/>
</dbReference>
<comment type="caution">
    <text evidence="1">The sequence shown here is derived from an EMBL/GenBank/DDBJ whole genome shotgun (WGS) entry which is preliminary data.</text>
</comment>
<sequence>ESYSLFGPDVIKALQLRYIAPDEVVLTPKLLRH</sequence>
<evidence type="ECO:0000313" key="2">
    <source>
        <dbReference type="Proteomes" id="UP000295726"/>
    </source>
</evidence>
<organism evidence="1 2">
    <name type="scientific">Muricomes intestini</name>
    <dbReference type="NCBI Taxonomy" id="1796634"/>
    <lineage>
        <taxon>Bacteria</taxon>
        <taxon>Bacillati</taxon>
        <taxon>Bacillota</taxon>
        <taxon>Clostridia</taxon>
        <taxon>Lachnospirales</taxon>
        <taxon>Lachnospiraceae</taxon>
        <taxon>Muricomes</taxon>
    </lineage>
</organism>
<name>A0A4R3K7C0_9FIRM</name>
<evidence type="ECO:0000313" key="1">
    <source>
        <dbReference type="EMBL" id="TCS78623.1"/>
    </source>
</evidence>
<gene>
    <name evidence="1" type="ORF">EDD59_111153</name>
</gene>
<accession>A0A4R3K7C0</accession>
<dbReference type="AlphaFoldDB" id="A0A4R3K7C0"/>
<proteinExistence type="predicted"/>
<keyword evidence="2" id="KW-1185">Reference proteome</keyword>
<dbReference type="EMBL" id="SLZZ01000011">
    <property type="protein sequence ID" value="TCS78623.1"/>
    <property type="molecule type" value="Genomic_DNA"/>
</dbReference>
<protein>
    <submittedName>
        <fullName evidence="1">Uncharacterized protein</fullName>
    </submittedName>
</protein>
<feature type="non-terminal residue" evidence="1">
    <location>
        <position position="1"/>
    </location>
</feature>
<reference evidence="1 2" key="1">
    <citation type="submission" date="2019-03" db="EMBL/GenBank/DDBJ databases">
        <title>Genomic Encyclopedia of Type Strains, Phase IV (KMG-IV): sequencing the most valuable type-strain genomes for metagenomic binning, comparative biology and taxonomic classification.</title>
        <authorList>
            <person name="Goeker M."/>
        </authorList>
    </citation>
    <scope>NUCLEOTIDE SEQUENCE [LARGE SCALE GENOMIC DNA]</scope>
    <source>
        <strain evidence="1 2">DSM 29489</strain>
    </source>
</reference>